<name>A0A0B7ARK4_9EUPU</name>
<accession>A0A0B7ARK4</accession>
<feature type="non-terminal residue" evidence="1">
    <location>
        <position position="69"/>
    </location>
</feature>
<dbReference type="AlphaFoldDB" id="A0A0B7ARK4"/>
<feature type="non-terminal residue" evidence="1">
    <location>
        <position position="1"/>
    </location>
</feature>
<gene>
    <name evidence="1" type="primary">ORF138453</name>
</gene>
<evidence type="ECO:0000313" key="1">
    <source>
        <dbReference type="EMBL" id="CEK83674.1"/>
    </source>
</evidence>
<proteinExistence type="predicted"/>
<reference evidence="1" key="1">
    <citation type="submission" date="2014-12" db="EMBL/GenBank/DDBJ databases">
        <title>Insight into the proteome of Arion vulgaris.</title>
        <authorList>
            <person name="Aradska J."/>
            <person name="Bulat T."/>
            <person name="Smidak R."/>
            <person name="Sarate P."/>
            <person name="Gangsoo J."/>
            <person name="Sialana F."/>
            <person name="Bilban M."/>
            <person name="Lubec G."/>
        </authorList>
    </citation>
    <scope>NUCLEOTIDE SEQUENCE</scope>
    <source>
        <tissue evidence="1">Skin</tissue>
    </source>
</reference>
<organism evidence="1">
    <name type="scientific">Arion vulgaris</name>
    <dbReference type="NCBI Taxonomy" id="1028688"/>
    <lineage>
        <taxon>Eukaryota</taxon>
        <taxon>Metazoa</taxon>
        <taxon>Spiralia</taxon>
        <taxon>Lophotrochozoa</taxon>
        <taxon>Mollusca</taxon>
        <taxon>Gastropoda</taxon>
        <taxon>Heterobranchia</taxon>
        <taxon>Euthyneura</taxon>
        <taxon>Panpulmonata</taxon>
        <taxon>Eupulmonata</taxon>
        <taxon>Stylommatophora</taxon>
        <taxon>Helicina</taxon>
        <taxon>Arionoidea</taxon>
        <taxon>Arionidae</taxon>
        <taxon>Arion</taxon>
    </lineage>
</organism>
<protein>
    <submittedName>
        <fullName evidence="1">Uncharacterized protein</fullName>
    </submittedName>
</protein>
<sequence>VVSELASQDWWSGFNSHTGREIFPNRDGSQVDPASIGYQEKHWEVKATSVMLTTTPIMCKRSMKNTGLT</sequence>
<dbReference type="EMBL" id="HACG01036809">
    <property type="protein sequence ID" value="CEK83674.1"/>
    <property type="molecule type" value="Transcribed_RNA"/>
</dbReference>